<dbReference type="PRINTS" id="PR00932">
    <property type="entry name" value="AMINO1PTASE"/>
</dbReference>
<evidence type="ECO:0000313" key="12">
    <source>
        <dbReference type="Proteomes" id="UP000823915"/>
    </source>
</evidence>
<protein>
    <recommendedName>
        <fullName evidence="10">M18 family aminopeptidase</fullName>
        <ecNumber evidence="10">3.4.11.-</ecNumber>
    </recommendedName>
</protein>
<comment type="cofactor">
    <cofactor evidence="1 10">
        <name>Zn(2+)</name>
        <dbReference type="ChEBI" id="CHEBI:29105"/>
    </cofactor>
</comment>
<dbReference type="SUPFAM" id="SSF101821">
    <property type="entry name" value="Aminopeptidase/glucanase lid domain"/>
    <property type="match status" value="1"/>
</dbReference>
<name>A0A9D1YCH7_9FIRM</name>
<dbReference type="AlphaFoldDB" id="A0A9D1YCH7"/>
<dbReference type="EC" id="3.4.11.-" evidence="10"/>
<evidence type="ECO:0000256" key="1">
    <source>
        <dbReference type="ARBA" id="ARBA00001947"/>
    </source>
</evidence>
<evidence type="ECO:0000256" key="3">
    <source>
        <dbReference type="ARBA" id="ARBA00022438"/>
    </source>
</evidence>
<dbReference type="Pfam" id="PF02127">
    <property type="entry name" value="Peptidase_M18"/>
    <property type="match status" value="1"/>
</dbReference>
<dbReference type="GO" id="GO:0004177">
    <property type="term" value="F:aminopeptidase activity"/>
    <property type="evidence" value="ECO:0007669"/>
    <property type="project" value="UniProtKB-KW"/>
</dbReference>
<evidence type="ECO:0000313" key="11">
    <source>
        <dbReference type="EMBL" id="HIY26383.1"/>
    </source>
</evidence>
<dbReference type="SUPFAM" id="SSF53187">
    <property type="entry name" value="Zn-dependent exopeptidases"/>
    <property type="match status" value="1"/>
</dbReference>
<keyword evidence="7 9" id="KW-0862">Zinc</keyword>
<dbReference type="InterPro" id="IPR023358">
    <property type="entry name" value="Peptidase_M18_dom2"/>
</dbReference>
<dbReference type="Gene3D" id="2.30.250.10">
    <property type="entry name" value="Aminopeptidase i, Domain 2"/>
    <property type="match status" value="1"/>
</dbReference>
<evidence type="ECO:0000256" key="9">
    <source>
        <dbReference type="RuleBase" id="RU004386"/>
    </source>
</evidence>
<evidence type="ECO:0000256" key="6">
    <source>
        <dbReference type="ARBA" id="ARBA00022801"/>
    </source>
</evidence>
<dbReference type="Proteomes" id="UP000823915">
    <property type="component" value="Unassembled WGS sequence"/>
</dbReference>
<reference evidence="11" key="1">
    <citation type="journal article" date="2021" name="PeerJ">
        <title>Extensive microbial diversity within the chicken gut microbiome revealed by metagenomics and culture.</title>
        <authorList>
            <person name="Gilroy R."/>
            <person name="Ravi A."/>
            <person name="Getino M."/>
            <person name="Pursley I."/>
            <person name="Horton D.L."/>
            <person name="Alikhan N.F."/>
            <person name="Baker D."/>
            <person name="Gharbi K."/>
            <person name="Hall N."/>
            <person name="Watson M."/>
            <person name="Adriaenssens E.M."/>
            <person name="Foster-Nyarko E."/>
            <person name="Jarju S."/>
            <person name="Secka A."/>
            <person name="Antonio M."/>
            <person name="Oren A."/>
            <person name="Chaudhuri R.R."/>
            <person name="La Ragione R."/>
            <person name="Hildebrand F."/>
            <person name="Pallen M.J."/>
        </authorList>
    </citation>
    <scope>NUCLEOTIDE SEQUENCE</scope>
    <source>
        <strain evidence="11">1282</strain>
    </source>
</reference>
<comment type="similarity">
    <text evidence="2 9">Belongs to the peptidase M18 family.</text>
</comment>
<keyword evidence="8 9" id="KW-0482">Metalloprotease</keyword>
<proteinExistence type="inferred from homology"/>
<dbReference type="GO" id="GO:0006508">
    <property type="term" value="P:proteolysis"/>
    <property type="evidence" value="ECO:0007669"/>
    <property type="project" value="UniProtKB-KW"/>
</dbReference>
<evidence type="ECO:0000256" key="7">
    <source>
        <dbReference type="ARBA" id="ARBA00022833"/>
    </source>
</evidence>
<keyword evidence="6 9" id="KW-0378">Hydrolase</keyword>
<dbReference type="GO" id="GO:0008237">
    <property type="term" value="F:metallopeptidase activity"/>
    <property type="evidence" value="ECO:0007669"/>
    <property type="project" value="UniProtKB-KW"/>
</dbReference>
<dbReference type="GO" id="GO:0005737">
    <property type="term" value="C:cytoplasm"/>
    <property type="evidence" value="ECO:0007669"/>
    <property type="project" value="UniProtKB-ARBA"/>
</dbReference>
<reference evidence="11" key="2">
    <citation type="submission" date="2021-04" db="EMBL/GenBank/DDBJ databases">
        <authorList>
            <person name="Gilroy R."/>
        </authorList>
    </citation>
    <scope>NUCLEOTIDE SEQUENCE</scope>
    <source>
        <strain evidence="11">1282</strain>
    </source>
</reference>
<dbReference type="InterPro" id="IPR001948">
    <property type="entry name" value="Peptidase_M18"/>
</dbReference>
<dbReference type="PANTHER" id="PTHR28570:SF3">
    <property type="entry name" value="ASPARTYL AMINOPEPTIDASE"/>
    <property type="match status" value="1"/>
</dbReference>
<sequence>MIQKLFDFIAGCPTACHTTAALGAMLEAAGYTRLQETEPWELEPGRGYFTTRAMSSLIAFQAPKGDFSAFSIVAPHGDSPSFKVKESPELPCEGHYTRLNTEVYGGPLLRLWTDRPLSVAGRLALRRERGVETRLVDLSQDLLIIPGLAPHLDRETAEQGGKLDRQKDTLPLLGGEGADLLELLAQSIGERKEDVLTHDLYLYVRQRGTQLGAKGEYIAAPRLDDLECVFSAVTALLQGGNGEDCKVLAVFDNEEIGSLTRQGADSTFLSDVLARVCAGFGKGEEGKLRAIQGGMLLSADNAHGVHPSYPEKYDPTNRCYLNGGVVVKHSTRYATDAVTAGVFQRICELAGVPTQAYYNNSKVPGGSTLGNLSGSHVSIPTVDIGLAQLSMHSPYETAGAEDLGHMIAAMTAFYNTPLRREGDGSYSLG</sequence>
<keyword evidence="5 9" id="KW-0479">Metal-binding</keyword>
<dbReference type="GO" id="GO:0008270">
    <property type="term" value="F:zinc ion binding"/>
    <property type="evidence" value="ECO:0007669"/>
    <property type="project" value="InterPro"/>
</dbReference>
<gene>
    <name evidence="11" type="ORF">H9838_04315</name>
</gene>
<dbReference type="NCBIfam" id="NF002759">
    <property type="entry name" value="PRK02813.1"/>
    <property type="match status" value="1"/>
</dbReference>
<evidence type="ECO:0000256" key="4">
    <source>
        <dbReference type="ARBA" id="ARBA00022670"/>
    </source>
</evidence>
<accession>A0A9D1YCH7</accession>
<dbReference type="PANTHER" id="PTHR28570">
    <property type="entry name" value="ASPARTYL AMINOPEPTIDASE"/>
    <property type="match status" value="1"/>
</dbReference>
<keyword evidence="3 9" id="KW-0031">Aminopeptidase</keyword>
<evidence type="ECO:0000256" key="5">
    <source>
        <dbReference type="ARBA" id="ARBA00022723"/>
    </source>
</evidence>
<evidence type="ECO:0000256" key="2">
    <source>
        <dbReference type="ARBA" id="ARBA00008290"/>
    </source>
</evidence>
<organism evidence="11 12">
    <name type="scientific">Candidatus Acutalibacter pullistercoris</name>
    <dbReference type="NCBI Taxonomy" id="2838418"/>
    <lineage>
        <taxon>Bacteria</taxon>
        <taxon>Bacillati</taxon>
        <taxon>Bacillota</taxon>
        <taxon>Clostridia</taxon>
        <taxon>Eubacteriales</taxon>
        <taxon>Acutalibacteraceae</taxon>
        <taxon>Acutalibacter</taxon>
    </lineage>
</organism>
<keyword evidence="4 9" id="KW-0645">Protease</keyword>
<dbReference type="EMBL" id="DXDU01000068">
    <property type="protein sequence ID" value="HIY26383.1"/>
    <property type="molecule type" value="Genomic_DNA"/>
</dbReference>
<evidence type="ECO:0000256" key="8">
    <source>
        <dbReference type="ARBA" id="ARBA00023049"/>
    </source>
</evidence>
<evidence type="ECO:0000256" key="10">
    <source>
        <dbReference type="RuleBase" id="RU004387"/>
    </source>
</evidence>
<comment type="caution">
    <text evidence="11">The sequence shown here is derived from an EMBL/GenBank/DDBJ whole genome shotgun (WGS) entry which is preliminary data.</text>
</comment>
<dbReference type="Gene3D" id="3.40.630.10">
    <property type="entry name" value="Zn peptidases"/>
    <property type="match status" value="1"/>
</dbReference>